<proteinExistence type="predicted"/>
<dbReference type="eggNOG" id="COG1783">
    <property type="taxonomic scope" value="Bacteria"/>
</dbReference>
<protein>
    <recommendedName>
        <fullName evidence="4">Terminase</fullName>
    </recommendedName>
</protein>
<feature type="region of interest" description="Disordered" evidence="1">
    <location>
        <begin position="501"/>
        <end position="533"/>
    </location>
</feature>
<sequence>MTYAIEEIAPLIKDWTINVRLPEIISEMTRRYYYKAVADQSELSIQAEIYKCKKDPVHWFNHWVWTYDPRGMPFGLPSNLPFVLRPGQIDLVHWLLEREATQTHGLIEKSRDEGMSYVVLGFYLHRWLFIDGFAGGVGSRKEDLVDKKGDPKTLLHKFRDMFGKLPEWMKPKSFVEKVHDNYMRIINPDNGATITGEAGDNIGRGGRTTMYFLDEWAFVERQEAVDAAISQNTNVHIKGSTPNGIGDKFHQDRFSGRYSVFTMAWRNNPDKNWTVEYCGKLIHPWYEKQLATLDDIVLAQEVDIDYAASVEGVLIPSAWVQAAVDSHLKLGIKPTGEKIGALDVADEGKDKNSFAERQGILLKYLEAWSGVGDDIFGTTQKAIDICLDHEVNLFFYDADGLGAGVRGDARVINEQNSEKNLREIQTTPFKGSGSVHNPQEEMVEARKNEDFFANLKAQMWWLLRIKFQNTYRALQGMKFDPDNLISLSSKDIDKQELEHLKRELSQPTYSKNGAGKILVNKQPDGSQSPNRADSVMICFSGIQERKAKKPATAGSRTFK</sequence>
<evidence type="ECO:0000256" key="1">
    <source>
        <dbReference type="SAM" id="MobiDB-lite"/>
    </source>
</evidence>
<gene>
    <name evidence="2" type="ORF">F966_02192</name>
</gene>
<dbReference type="Proteomes" id="UP000013209">
    <property type="component" value="Unassembled WGS sequence"/>
</dbReference>
<reference evidence="2 3" key="1">
    <citation type="submission" date="2013-02" db="EMBL/GenBank/DDBJ databases">
        <title>The Genome Sequence of Acinetobacter sp. CIP 56.2.</title>
        <authorList>
            <consortium name="The Broad Institute Genome Sequencing Platform"/>
            <consortium name="The Broad Institute Genome Sequencing Center for Infectious Disease"/>
            <person name="Cerqueira G."/>
            <person name="Feldgarden M."/>
            <person name="Courvalin P."/>
            <person name="Perichon B."/>
            <person name="Grillot-Courvalin C."/>
            <person name="Clermont D."/>
            <person name="Rocha E."/>
            <person name="Yoon E.-J."/>
            <person name="Nemec A."/>
            <person name="Walker B."/>
            <person name="Young S.K."/>
            <person name="Zeng Q."/>
            <person name="Gargeya S."/>
            <person name="Fitzgerald M."/>
            <person name="Haas B."/>
            <person name="Abouelleil A."/>
            <person name="Alvarado L."/>
            <person name="Arachchi H.M."/>
            <person name="Berlin A.M."/>
            <person name="Chapman S.B."/>
            <person name="Dewar J."/>
            <person name="Goldberg J."/>
            <person name="Griggs A."/>
            <person name="Gujja S."/>
            <person name="Hansen M."/>
            <person name="Howarth C."/>
            <person name="Imamovic A."/>
            <person name="Larimer J."/>
            <person name="McCowan C."/>
            <person name="Murphy C."/>
            <person name="Neiman D."/>
            <person name="Pearson M."/>
            <person name="Priest M."/>
            <person name="Roberts A."/>
            <person name="Saif S."/>
            <person name="Shea T."/>
            <person name="Sisk P."/>
            <person name="Sykes S."/>
            <person name="Wortman J."/>
            <person name="Nusbaum C."/>
            <person name="Birren B."/>
        </authorList>
    </citation>
    <scope>NUCLEOTIDE SEQUENCE [LARGE SCALE GENOMIC DNA]</scope>
    <source>
        <strain evidence="2 3">CIP 56.2</strain>
    </source>
</reference>
<name>N8XKG8_9GAMM</name>
<organism evidence="2 3">
    <name type="scientific">Acinetobacter higginsii</name>
    <dbReference type="NCBI Taxonomy" id="70347"/>
    <lineage>
        <taxon>Bacteria</taxon>
        <taxon>Pseudomonadati</taxon>
        <taxon>Pseudomonadota</taxon>
        <taxon>Gammaproteobacteria</taxon>
        <taxon>Moraxellales</taxon>
        <taxon>Moraxellaceae</taxon>
        <taxon>Acinetobacter</taxon>
    </lineage>
</organism>
<evidence type="ECO:0000313" key="3">
    <source>
        <dbReference type="Proteomes" id="UP000013209"/>
    </source>
</evidence>
<dbReference type="EMBL" id="APPH01000009">
    <property type="protein sequence ID" value="ENV09534.1"/>
    <property type="molecule type" value="Genomic_DNA"/>
</dbReference>
<dbReference type="eggNOG" id="COG4373">
    <property type="taxonomic scope" value="Bacteria"/>
</dbReference>
<dbReference type="PATRIC" id="fig|1144672.3.peg.2092"/>
<dbReference type="Gene3D" id="3.30.420.240">
    <property type="match status" value="1"/>
</dbReference>
<evidence type="ECO:0000313" key="2">
    <source>
        <dbReference type="EMBL" id="ENV09534.1"/>
    </source>
</evidence>
<comment type="caution">
    <text evidence="2">The sequence shown here is derived from an EMBL/GenBank/DDBJ whole genome shotgun (WGS) entry which is preliminary data.</text>
</comment>
<accession>N8XKG8</accession>
<dbReference type="HOGENOM" id="CLU_037522_0_0_6"/>
<dbReference type="Gene3D" id="3.40.50.300">
    <property type="entry name" value="P-loop containing nucleotide triphosphate hydrolases"/>
    <property type="match status" value="1"/>
</dbReference>
<dbReference type="RefSeq" id="WP_004805052.1">
    <property type="nucleotide sequence ID" value="NZ_KB849440.1"/>
</dbReference>
<evidence type="ECO:0008006" key="4">
    <source>
        <dbReference type="Google" id="ProtNLM"/>
    </source>
</evidence>
<dbReference type="STRING" id="1144672.F966_02192"/>
<dbReference type="InterPro" id="IPR027417">
    <property type="entry name" value="P-loop_NTPase"/>
</dbReference>
<dbReference type="AlphaFoldDB" id="N8XKG8"/>